<organism evidence="2">
    <name type="scientific">Fusarium acuminatum CS5907</name>
    <dbReference type="NCBI Taxonomy" id="1318461"/>
    <lineage>
        <taxon>Eukaryota</taxon>
        <taxon>Fungi</taxon>
        <taxon>Dikarya</taxon>
        <taxon>Ascomycota</taxon>
        <taxon>Pezizomycotina</taxon>
        <taxon>Sordariomycetes</taxon>
        <taxon>Hypocreomycetidae</taxon>
        <taxon>Hypocreales</taxon>
        <taxon>Nectriaceae</taxon>
        <taxon>Fusarium</taxon>
        <taxon>Fusarium tricinctum species complex</taxon>
    </lineage>
</organism>
<accession>A0A096PF49</accession>
<comment type="caution">
    <text evidence="2">The sequence shown here is derived from an EMBL/GenBank/DDBJ whole genome shotgun (WGS) entry which is preliminary data.</text>
</comment>
<dbReference type="EMBL" id="CBMG010000902">
    <property type="protein sequence ID" value="CEG03437.1"/>
    <property type="molecule type" value="Genomic_DNA"/>
</dbReference>
<gene>
    <name evidence="2" type="ORF">BN851_0050000</name>
</gene>
<reference evidence="2" key="1">
    <citation type="submission" date="2013-05" db="EMBL/GenBank/DDBJ databases">
        <title>Draft genome sequences of six wheat associated Fusarium spp. isolates.</title>
        <authorList>
            <person name="Moolhuijzen P.M."/>
            <person name="Manners J.M."/>
            <person name="Wilcox S."/>
            <person name="Bellgard M.I."/>
            <person name="Gardiner D.M."/>
        </authorList>
    </citation>
    <scope>NUCLEOTIDE SEQUENCE</scope>
    <source>
        <strain evidence="2">CS5907</strain>
        <strain evidence="2">CS5907</strain>
    </source>
</reference>
<protein>
    <submittedName>
        <fullName evidence="2">WGS project CBMG000000000 data, contig CS5907-c000904</fullName>
    </submittedName>
</protein>
<feature type="signal peptide" evidence="1">
    <location>
        <begin position="1"/>
        <end position="18"/>
    </location>
</feature>
<evidence type="ECO:0000313" key="2">
    <source>
        <dbReference type="EMBL" id="CEG03437.1"/>
    </source>
</evidence>
<evidence type="ECO:0000256" key="1">
    <source>
        <dbReference type="SAM" id="SignalP"/>
    </source>
</evidence>
<feature type="chain" id="PRO_5001923916" evidence="1">
    <location>
        <begin position="19"/>
        <end position="87"/>
    </location>
</feature>
<dbReference type="AlphaFoldDB" id="A0A096PF49"/>
<sequence length="87" mass="9486">MMLARFLAMLAFLALTKLNSLISQDSSEPEVSCMDVGGTDLRAARATLLIAQKGLSDQGRGYYFSRSILQDVLNRMTPSDSNVLQTA</sequence>
<name>A0A096PF49_9HYPO</name>
<proteinExistence type="predicted"/>
<keyword evidence="1" id="KW-0732">Signal</keyword>